<dbReference type="Proteomes" id="UP001470586">
    <property type="component" value="Chromosome"/>
</dbReference>
<keyword evidence="1" id="KW-0812">Transmembrane</keyword>
<evidence type="ECO:0000313" key="3">
    <source>
        <dbReference type="Proteomes" id="UP001470586"/>
    </source>
</evidence>
<feature type="transmembrane region" description="Helical" evidence="1">
    <location>
        <begin position="21"/>
        <end position="41"/>
    </location>
</feature>
<reference evidence="2" key="1">
    <citation type="submission" date="2023-06" db="EMBL/GenBank/DDBJ databases">
        <title>Complete Genome of Candidatus Phytoplasma asteris M33.</title>
        <authorList>
            <person name="Toth R."/>
            <person name="Ilic A.-M."/>
            <person name="Huettel B."/>
            <person name="Duduk B."/>
            <person name="Kube M."/>
        </authorList>
    </citation>
    <scope>NUCLEOTIDE SEQUENCE [LARGE SCALE GENOMIC DNA]</scope>
    <source>
        <strain evidence="2">M33</strain>
    </source>
</reference>
<dbReference type="EMBL" id="CP128397">
    <property type="protein sequence ID" value="WZN38304.1"/>
    <property type="molecule type" value="Genomic_DNA"/>
</dbReference>
<keyword evidence="1" id="KW-0472">Membrane</keyword>
<keyword evidence="3" id="KW-1185">Reference proteome</keyword>
<evidence type="ECO:0000313" key="2">
    <source>
        <dbReference type="EMBL" id="WZN38304.1"/>
    </source>
</evidence>
<accession>A0ABZ2YEH0</accession>
<gene>
    <name evidence="2" type="ORF">M33023_01030</name>
</gene>
<organism evidence="2 3">
    <name type="scientific">Candidatus Phytoplasma asteris</name>
    <dbReference type="NCBI Taxonomy" id="85620"/>
    <lineage>
        <taxon>Bacteria</taxon>
        <taxon>Bacillati</taxon>
        <taxon>Mycoplasmatota</taxon>
        <taxon>Mollicutes</taxon>
        <taxon>Acholeplasmatales</taxon>
        <taxon>Acholeplasmataceae</taxon>
        <taxon>Candidatus Phytoplasma</taxon>
        <taxon>16SrI (Aster yellows group)</taxon>
    </lineage>
</organism>
<sequence length="44" mass="5276">MQYLTKPKKTEKIFFLNDLKLLSNCPKPLIIHLFFSFFLLANIF</sequence>
<name>A0ABZ2YEH0_9MOLU</name>
<protein>
    <submittedName>
        <fullName evidence="2">Uncharacterized protein</fullName>
    </submittedName>
</protein>
<evidence type="ECO:0000256" key="1">
    <source>
        <dbReference type="SAM" id="Phobius"/>
    </source>
</evidence>
<proteinExistence type="predicted"/>
<keyword evidence="1" id="KW-1133">Transmembrane helix</keyword>